<evidence type="ECO:0000256" key="8">
    <source>
        <dbReference type="SAM" id="MobiDB-lite"/>
    </source>
</evidence>
<name>A0A6F9DLG5_9ASCI</name>
<dbReference type="PANTHER" id="PTHR13450">
    <property type="entry name" value="MITOCHONDRIAL 39S RIBOSOMAL PROTEIN L42"/>
    <property type="match status" value="1"/>
</dbReference>
<accession>A0A6F9DLG5</accession>
<comment type="subcellular location">
    <subcellularLocation>
        <location evidence="1">Mitochondrion</location>
    </subcellularLocation>
</comment>
<dbReference type="EMBL" id="LR788117">
    <property type="protein sequence ID" value="CAB3263979.1"/>
    <property type="molecule type" value="mRNA"/>
</dbReference>
<organism evidence="9">
    <name type="scientific">Phallusia mammillata</name>
    <dbReference type="NCBI Taxonomy" id="59560"/>
    <lineage>
        <taxon>Eukaryota</taxon>
        <taxon>Metazoa</taxon>
        <taxon>Chordata</taxon>
        <taxon>Tunicata</taxon>
        <taxon>Ascidiacea</taxon>
        <taxon>Phlebobranchia</taxon>
        <taxon>Ascidiidae</taxon>
        <taxon>Phallusia</taxon>
    </lineage>
</organism>
<evidence type="ECO:0000256" key="2">
    <source>
        <dbReference type="ARBA" id="ARBA00005556"/>
    </source>
</evidence>
<dbReference type="GO" id="GO:0005762">
    <property type="term" value="C:mitochondrial large ribosomal subunit"/>
    <property type="evidence" value="ECO:0007669"/>
    <property type="project" value="TreeGrafter"/>
</dbReference>
<dbReference type="Pfam" id="PF10210">
    <property type="entry name" value="MRP-S32"/>
    <property type="match status" value="1"/>
</dbReference>
<sequence>MQAVGVQTLKTTFTRKLLSKQASGTKLYFQAASKSSSNRDYFKDPGAPKVAVCKDGQTIAMYHPVPVIDYDKTIPISREDPRYSEHQNLDGLVLQKLRESNTADKPVQTPRVEHGWPLYDKDVTPAVMELAEMFHTSKHMWYAKGSNKNRRRKQTVNHPFNER</sequence>
<evidence type="ECO:0000313" key="9">
    <source>
        <dbReference type="EMBL" id="CAB3263979.1"/>
    </source>
</evidence>
<dbReference type="PANTHER" id="PTHR13450:SF4">
    <property type="entry name" value="LARGE RIBOSOMAL SUBUNIT PROTEIN ML42"/>
    <property type="match status" value="1"/>
</dbReference>
<comment type="similarity">
    <text evidence="2">Belongs to the mitochondrion-specific ribosomal protein mL42 family.</text>
</comment>
<keyword evidence="5" id="KW-0496">Mitochondrion</keyword>
<evidence type="ECO:0000256" key="6">
    <source>
        <dbReference type="ARBA" id="ARBA00023274"/>
    </source>
</evidence>
<reference evidence="9" key="1">
    <citation type="submission" date="2020-04" db="EMBL/GenBank/DDBJ databases">
        <authorList>
            <person name="Neveu A P."/>
        </authorList>
    </citation>
    <scope>NUCLEOTIDE SEQUENCE</scope>
    <source>
        <tissue evidence="9">Whole embryo</tissue>
    </source>
</reference>
<proteinExistence type="evidence at transcript level"/>
<dbReference type="AlphaFoldDB" id="A0A6F9DLG5"/>
<gene>
    <name evidence="9" type="primary">Mrpl42</name>
</gene>
<keyword evidence="3" id="KW-0809">Transit peptide</keyword>
<keyword evidence="4 9" id="KW-0689">Ribosomal protein</keyword>
<keyword evidence="6" id="KW-0687">Ribonucleoprotein</keyword>
<evidence type="ECO:0000256" key="7">
    <source>
        <dbReference type="ARBA" id="ARBA00035189"/>
    </source>
</evidence>
<dbReference type="InterPro" id="IPR019346">
    <property type="entry name" value="Ribosomal_mL42"/>
</dbReference>
<evidence type="ECO:0000256" key="3">
    <source>
        <dbReference type="ARBA" id="ARBA00022946"/>
    </source>
</evidence>
<evidence type="ECO:0000256" key="5">
    <source>
        <dbReference type="ARBA" id="ARBA00023128"/>
    </source>
</evidence>
<evidence type="ECO:0000256" key="4">
    <source>
        <dbReference type="ARBA" id="ARBA00022980"/>
    </source>
</evidence>
<protein>
    <recommendedName>
        <fullName evidence="7">Large ribosomal subunit protein mL42</fullName>
    </recommendedName>
</protein>
<feature type="region of interest" description="Disordered" evidence="8">
    <location>
        <begin position="144"/>
        <end position="163"/>
    </location>
</feature>
<evidence type="ECO:0000256" key="1">
    <source>
        <dbReference type="ARBA" id="ARBA00004173"/>
    </source>
</evidence>